<dbReference type="STRING" id="1122159.SAMN02745246_02245"/>
<accession>A0A4V1KSB0</accession>
<feature type="chain" id="PRO_5020461816" evidence="1">
    <location>
        <begin position="21"/>
        <end position="58"/>
    </location>
</feature>
<dbReference type="RefSeq" id="WP_164917857.1">
    <property type="nucleotide sequence ID" value="NZ_QOVL01000009.1"/>
</dbReference>
<comment type="caution">
    <text evidence="2">The sequence shown here is derived from an EMBL/GenBank/DDBJ whole genome shotgun (WGS) entry which is preliminary data.</text>
</comment>
<dbReference type="EMBL" id="QOVL01000009">
    <property type="protein sequence ID" value="RXG29170.1"/>
    <property type="molecule type" value="Genomic_DNA"/>
</dbReference>
<dbReference type="AlphaFoldDB" id="A0A4V1KSB0"/>
<reference evidence="2 3" key="1">
    <citation type="submission" date="2018-07" db="EMBL/GenBank/DDBJ databases">
        <title>Leeuwenhoekiella genomics.</title>
        <authorList>
            <person name="Tahon G."/>
            <person name="Willems A."/>
        </authorList>
    </citation>
    <scope>NUCLEOTIDE SEQUENCE [LARGE SCALE GENOMIC DNA]</scope>
    <source>
        <strain evidence="2 3">LMG 1345</strain>
    </source>
</reference>
<proteinExistence type="predicted"/>
<sequence>MKKVYLTFFVFLTVNVIAFASCQTQGDAAYDAAIANGTSEEQAAAIALAVIDACEEDQ</sequence>
<organism evidence="2 3">
    <name type="scientific">Leeuwenhoekiella marinoflava</name>
    <dbReference type="NCBI Taxonomy" id="988"/>
    <lineage>
        <taxon>Bacteria</taxon>
        <taxon>Pseudomonadati</taxon>
        <taxon>Bacteroidota</taxon>
        <taxon>Flavobacteriia</taxon>
        <taxon>Flavobacteriales</taxon>
        <taxon>Flavobacteriaceae</taxon>
        <taxon>Leeuwenhoekiella</taxon>
    </lineage>
</organism>
<feature type="signal peptide" evidence="1">
    <location>
        <begin position="1"/>
        <end position="20"/>
    </location>
</feature>
<gene>
    <name evidence="2" type="ORF">DSL99_2108</name>
</gene>
<dbReference type="Proteomes" id="UP000290608">
    <property type="component" value="Unassembled WGS sequence"/>
</dbReference>
<evidence type="ECO:0000313" key="3">
    <source>
        <dbReference type="Proteomes" id="UP000290608"/>
    </source>
</evidence>
<evidence type="ECO:0000313" key="2">
    <source>
        <dbReference type="EMBL" id="RXG29170.1"/>
    </source>
</evidence>
<keyword evidence="1" id="KW-0732">Signal</keyword>
<name>A0A4V1KSB0_9FLAO</name>
<evidence type="ECO:0000256" key="1">
    <source>
        <dbReference type="SAM" id="SignalP"/>
    </source>
</evidence>
<protein>
    <submittedName>
        <fullName evidence="2">Uncharacterized protein</fullName>
    </submittedName>
</protein>
<dbReference type="PROSITE" id="PS51257">
    <property type="entry name" value="PROKAR_LIPOPROTEIN"/>
    <property type="match status" value="1"/>
</dbReference>